<proteinExistence type="inferred from homology"/>
<dbReference type="EMBL" id="PFBF01000042">
    <property type="protein sequence ID" value="PIR86266.1"/>
    <property type="molecule type" value="Genomic_DNA"/>
</dbReference>
<dbReference type="InterPro" id="IPR000045">
    <property type="entry name" value="Prepilin_IV_endopep_pep"/>
</dbReference>
<dbReference type="PANTHER" id="PTHR30487:SF0">
    <property type="entry name" value="PREPILIN LEADER PEPTIDASE_N-METHYLTRANSFERASE-RELATED"/>
    <property type="match status" value="1"/>
</dbReference>
<feature type="transmembrane region" description="Helical" evidence="7">
    <location>
        <begin position="96"/>
        <end position="115"/>
    </location>
</feature>
<dbReference type="InterPro" id="IPR050882">
    <property type="entry name" value="Prepilin_peptidase/N-MTase"/>
</dbReference>
<dbReference type="Pfam" id="PF01478">
    <property type="entry name" value="Peptidase_A24"/>
    <property type="match status" value="1"/>
</dbReference>
<evidence type="ECO:0000313" key="10">
    <source>
        <dbReference type="EMBL" id="PIR86266.1"/>
    </source>
</evidence>
<comment type="similarity">
    <text evidence="2">Belongs to the peptidase A24 family.</text>
</comment>
<feature type="transmembrane region" description="Helical" evidence="7">
    <location>
        <begin position="251"/>
        <end position="271"/>
    </location>
</feature>
<keyword evidence="6 7" id="KW-0472">Membrane</keyword>
<protein>
    <recommendedName>
        <fullName evidence="12">Prepilin peptidase</fullName>
    </recommendedName>
</protein>
<comment type="subcellular location">
    <subcellularLocation>
        <location evidence="1">Cell membrane</location>
        <topology evidence="1">Multi-pass membrane protein</topology>
    </subcellularLocation>
</comment>
<feature type="domain" description="Prepilin peptidase A24 N-terminal" evidence="9">
    <location>
        <begin position="11"/>
        <end position="90"/>
    </location>
</feature>
<dbReference type="InterPro" id="IPR010627">
    <property type="entry name" value="Prepilin_pept_A24_N"/>
</dbReference>
<dbReference type="AlphaFoldDB" id="A0A2H0UKS7"/>
<sequence length="285" mass="32215">MFQLSIFFYFIFGTIIGSFLNVLTLRYNTGKGIYGRSSCPSCRKELRWFELVPIFSWVWQGGRCANCGSKISLQYPIVEFATGASFSFAFFLDIDILPLILFLSITSTLIAIAIYDVRHTIIPDSWVYFFAFLSFLFILMDSNVTVSFFKIFESVFAGALLSIPFVFLWFISKGMWIGLGDAKLIFGIGILLGIEQGFFSIMLSFVLGAIVGIFLLLLSSEAWARLLEKITPTKISQELTYGFRMRSEIPFGPFLIGVSFVVWVSNLHGMYVTPDFINEVLVLLS</sequence>
<accession>A0A2H0UKS7</accession>
<organism evidence="10 11">
    <name type="scientific">Candidatus Kaiserbacteria bacterium CG10_big_fil_rev_8_21_14_0_10_43_70</name>
    <dbReference type="NCBI Taxonomy" id="1974605"/>
    <lineage>
        <taxon>Bacteria</taxon>
        <taxon>Candidatus Kaiseribacteriota</taxon>
    </lineage>
</organism>
<reference evidence="11" key="1">
    <citation type="submission" date="2017-09" db="EMBL/GenBank/DDBJ databases">
        <title>Depth-based differentiation of microbial function through sediment-hosted aquifers and enrichment of novel symbionts in the deep terrestrial subsurface.</title>
        <authorList>
            <person name="Probst A.J."/>
            <person name="Ladd B."/>
            <person name="Jarett J.K."/>
            <person name="Geller-Mcgrath D.E."/>
            <person name="Sieber C.M.K."/>
            <person name="Emerson J.B."/>
            <person name="Anantharaman K."/>
            <person name="Thomas B.C."/>
            <person name="Malmstrom R."/>
            <person name="Stieglmeier M."/>
            <person name="Klingl A."/>
            <person name="Woyke T."/>
            <person name="Ryan C.M."/>
            <person name="Banfield J.F."/>
        </authorList>
    </citation>
    <scope>NUCLEOTIDE SEQUENCE [LARGE SCALE GENOMIC DNA]</scope>
</reference>
<feature type="transmembrane region" description="Helical" evidence="7">
    <location>
        <begin position="6"/>
        <end position="27"/>
    </location>
</feature>
<evidence type="ECO:0000259" key="8">
    <source>
        <dbReference type="Pfam" id="PF01478"/>
    </source>
</evidence>
<dbReference type="PANTHER" id="PTHR30487">
    <property type="entry name" value="TYPE 4 PREPILIN-LIKE PROTEINS LEADER PEPTIDE-PROCESSING ENZYME"/>
    <property type="match status" value="1"/>
</dbReference>
<evidence type="ECO:0000313" key="11">
    <source>
        <dbReference type="Proteomes" id="UP000230706"/>
    </source>
</evidence>
<evidence type="ECO:0000259" key="9">
    <source>
        <dbReference type="Pfam" id="PF06750"/>
    </source>
</evidence>
<evidence type="ECO:0000256" key="7">
    <source>
        <dbReference type="SAM" id="Phobius"/>
    </source>
</evidence>
<dbReference type="Proteomes" id="UP000230706">
    <property type="component" value="Unassembled WGS sequence"/>
</dbReference>
<gene>
    <name evidence="10" type="ORF">COU13_01905</name>
</gene>
<dbReference type="GO" id="GO:0005886">
    <property type="term" value="C:plasma membrane"/>
    <property type="evidence" value="ECO:0007669"/>
    <property type="project" value="UniProtKB-SubCell"/>
</dbReference>
<feature type="transmembrane region" description="Helical" evidence="7">
    <location>
        <begin position="121"/>
        <end position="139"/>
    </location>
</feature>
<dbReference type="Gene3D" id="1.20.120.1220">
    <property type="match status" value="1"/>
</dbReference>
<evidence type="ECO:0008006" key="12">
    <source>
        <dbReference type="Google" id="ProtNLM"/>
    </source>
</evidence>
<evidence type="ECO:0000256" key="3">
    <source>
        <dbReference type="ARBA" id="ARBA00022475"/>
    </source>
</evidence>
<dbReference type="Pfam" id="PF06750">
    <property type="entry name" value="A24_N_bact"/>
    <property type="match status" value="1"/>
</dbReference>
<evidence type="ECO:0000256" key="5">
    <source>
        <dbReference type="ARBA" id="ARBA00022989"/>
    </source>
</evidence>
<evidence type="ECO:0000256" key="4">
    <source>
        <dbReference type="ARBA" id="ARBA00022692"/>
    </source>
</evidence>
<feature type="domain" description="Prepilin type IV endopeptidase peptidase" evidence="8">
    <location>
        <begin position="105"/>
        <end position="213"/>
    </location>
</feature>
<evidence type="ECO:0000256" key="1">
    <source>
        <dbReference type="ARBA" id="ARBA00004651"/>
    </source>
</evidence>
<feature type="transmembrane region" description="Helical" evidence="7">
    <location>
        <begin position="151"/>
        <end position="172"/>
    </location>
</feature>
<comment type="caution">
    <text evidence="10">The sequence shown here is derived from an EMBL/GenBank/DDBJ whole genome shotgun (WGS) entry which is preliminary data.</text>
</comment>
<evidence type="ECO:0000256" key="6">
    <source>
        <dbReference type="ARBA" id="ARBA00023136"/>
    </source>
</evidence>
<dbReference type="GO" id="GO:0006465">
    <property type="term" value="P:signal peptide processing"/>
    <property type="evidence" value="ECO:0007669"/>
    <property type="project" value="TreeGrafter"/>
</dbReference>
<feature type="transmembrane region" description="Helical" evidence="7">
    <location>
        <begin position="184"/>
        <end position="217"/>
    </location>
</feature>
<keyword evidence="3" id="KW-1003">Cell membrane</keyword>
<dbReference type="GO" id="GO:0004190">
    <property type="term" value="F:aspartic-type endopeptidase activity"/>
    <property type="evidence" value="ECO:0007669"/>
    <property type="project" value="InterPro"/>
</dbReference>
<name>A0A2H0UKS7_9BACT</name>
<keyword evidence="4 7" id="KW-0812">Transmembrane</keyword>
<evidence type="ECO:0000256" key="2">
    <source>
        <dbReference type="ARBA" id="ARBA00005801"/>
    </source>
</evidence>
<keyword evidence="5 7" id="KW-1133">Transmembrane helix</keyword>